<protein>
    <submittedName>
        <fullName evidence="3">Uncharacterized protein</fullName>
    </submittedName>
</protein>
<dbReference type="GO" id="GO:0003677">
    <property type="term" value="F:DNA binding"/>
    <property type="evidence" value="ECO:0007669"/>
    <property type="project" value="InterPro"/>
</dbReference>
<dbReference type="InterPro" id="IPR013762">
    <property type="entry name" value="Integrase-like_cat_sf"/>
</dbReference>
<organism evidence="3 4">
    <name type="scientific">Trichormus variabilis NIES-23</name>
    <dbReference type="NCBI Taxonomy" id="1973479"/>
    <lineage>
        <taxon>Bacteria</taxon>
        <taxon>Bacillati</taxon>
        <taxon>Cyanobacteriota</taxon>
        <taxon>Cyanophyceae</taxon>
        <taxon>Nostocales</taxon>
        <taxon>Nostocaceae</taxon>
        <taxon>Trichormus</taxon>
    </lineage>
</organism>
<keyword evidence="1" id="KW-0233">DNA recombination</keyword>
<evidence type="ECO:0000313" key="3">
    <source>
        <dbReference type="EMBL" id="BAY72440.1"/>
    </source>
</evidence>
<feature type="compositionally biased region" description="Basic residues" evidence="2">
    <location>
        <begin position="567"/>
        <end position="579"/>
    </location>
</feature>
<evidence type="ECO:0000313" key="4">
    <source>
        <dbReference type="Proteomes" id="UP000217507"/>
    </source>
</evidence>
<proteinExistence type="predicted"/>
<feature type="region of interest" description="Disordered" evidence="2">
    <location>
        <begin position="567"/>
        <end position="589"/>
    </location>
</feature>
<evidence type="ECO:0000256" key="2">
    <source>
        <dbReference type="SAM" id="MobiDB-lite"/>
    </source>
</evidence>
<dbReference type="InterPro" id="IPR011010">
    <property type="entry name" value="DNA_brk_join_enz"/>
</dbReference>
<dbReference type="Proteomes" id="UP000217507">
    <property type="component" value="Chromosome"/>
</dbReference>
<dbReference type="GO" id="GO:0006310">
    <property type="term" value="P:DNA recombination"/>
    <property type="evidence" value="ECO:0007669"/>
    <property type="project" value="UniProtKB-KW"/>
</dbReference>
<name>A0A1Z4KTU2_ANAVA</name>
<dbReference type="Gene3D" id="1.10.443.10">
    <property type="entry name" value="Intergrase catalytic core"/>
    <property type="match status" value="1"/>
</dbReference>
<dbReference type="EMBL" id="AP018216">
    <property type="protein sequence ID" value="BAY72440.1"/>
    <property type="molecule type" value="Genomic_DNA"/>
</dbReference>
<sequence>MPKSDALIITVSEGSRVSQPENAYELLKEFEKHLNQEHPNQSYSIFNQSETSVYRYTLPGWGSPHIQGKKITQAEKIAAQEFAKKISLKEFQNALKIQQKVFDDLKIPKSIQRNYRAILNRIIQFSQKYVVLQNESATQSQTSTAHHPLWRKGCNADIVKTTNKQWQPRFGLGCIPEDIVSDVLEKQLLDLEDFGIDILGIRATTVKLNTSRIKQILGAKPCRQCVASTAELNINTLIPFVPIRTGLRTLPIDSSLAQRLIQQEELKEQARQAAIKCQSDIKRLLRWYREERKVSPGMEQGVILVHIFVAKFLYRNETDKLQAEDYEDIPVIIMLRQLLREVIKRVDTATPAIDVDKKWLDWPEWLSLVETLRQEATVVVYVRPDREQPSGLRVLRGIGQSLQIFLLCSFWAFLPPDRQRTVRELEEGKSLVWKDDKWQIHLTSGATKIDNEEEWIPIPNVKFQDGTCLYQYFQAWLHDYKALPSYANLPWEGGLRAVFTPEHSFCFTMVDSGKPLTANAVRDYVKRRAYRLTKKAITPHLTRSMYITYLEENGVPENLMVSTAKSMHHSRATQRKHYDKRQQSKKMQPGLDLAVQLAQSILHK</sequence>
<evidence type="ECO:0000256" key="1">
    <source>
        <dbReference type="ARBA" id="ARBA00023172"/>
    </source>
</evidence>
<gene>
    <name evidence="3" type="ORF">NIES23_52650</name>
</gene>
<dbReference type="GO" id="GO:0015074">
    <property type="term" value="P:DNA integration"/>
    <property type="evidence" value="ECO:0007669"/>
    <property type="project" value="InterPro"/>
</dbReference>
<dbReference type="AlphaFoldDB" id="A0A1Z4KTU2"/>
<accession>A0A1Z4KTU2</accession>
<dbReference type="SUPFAM" id="SSF56349">
    <property type="entry name" value="DNA breaking-rejoining enzymes"/>
    <property type="match status" value="1"/>
</dbReference>
<reference evidence="3 4" key="1">
    <citation type="submission" date="2017-06" db="EMBL/GenBank/DDBJ databases">
        <title>Genome sequencing of cyanobaciteial culture collection at National Institute for Environmental Studies (NIES).</title>
        <authorList>
            <person name="Hirose Y."/>
            <person name="Shimura Y."/>
            <person name="Fujisawa T."/>
            <person name="Nakamura Y."/>
            <person name="Kawachi M."/>
        </authorList>
    </citation>
    <scope>NUCLEOTIDE SEQUENCE [LARGE SCALE GENOMIC DNA]</scope>
    <source>
        <strain evidence="3 4">NIES-23</strain>
    </source>
</reference>